<proteinExistence type="predicted"/>
<name>A0A9P8C6P3_9HELO</name>
<organism evidence="1 2">
    <name type="scientific">Amylocarpus encephaloides</name>
    <dbReference type="NCBI Taxonomy" id="45428"/>
    <lineage>
        <taxon>Eukaryota</taxon>
        <taxon>Fungi</taxon>
        <taxon>Dikarya</taxon>
        <taxon>Ascomycota</taxon>
        <taxon>Pezizomycotina</taxon>
        <taxon>Leotiomycetes</taxon>
        <taxon>Helotiales</taxon>
        <taxon>Helotiales incertae sedis</taxon>
        <taxon>Amylocarpus</taxon>
    </lineage>
</organism>
<accession>A0A9P8C6P3</accession>
<keyword evidence="2" id="KW-1185">Reference proteome</keyword>
<evidence type="ECO:0000313" key="1">
    <source>
        <dbReference type="EMBL" id="KAG9235530.1"/>
    </source>
</evidence>
<protein>
    <submittedName>
        <fullName evidence="1">Uncharacterized protein</fullName>
    </submittedName>
</protein>
<evidence type="ECO:0000313" key="2">
    <source>
        <dbReference type="Proteomes" id="UP000824998"/>
    </source>
</evidence>
<reference evidence="1" key="1">
    <citation type="journal article" date="2021" name="IMA Fungus">
        <title>Genomic characterization of three marine fungi, including Emericellopsis atlantica sp. nov. with signatures of a generalist lifestyle and marine biomass degradation.</title>
        <authorList>
            <person name="Hagestad O.C."/>
            <person name="Hou L."/>
            <person name="Andersen J.H."/>
            <person name="Hansen E.H."/>
            <person name="Altermark B."/>
            <person name="Li C."/>
            <person name="Kuhnert E."/>
            <person name="Cox R.J."/>
            <person name="Crous P.W."/>
            <person name="Spatafora J.W."/>
            <person name="Lail K."/>
            <person name="Amirebrahimi M."/>
            <person name="Lipzen A."/>
            <person name="Pangilinan J."/>
            <person name="Andreopoulos W."/>
            <person name="Hayes R.D."/>
            <person name="Ng V."/>
            <person name="Grigoriev I.V."/>
            <person name="Jackson S.A."/>
            <person name="Sutton T.D.S."/>
            <person name="Dobson A.D.W."/>
            <person name="Rama T."/>
        </authorList>
    </citation>
    <scope>NUCLEOTIDE SEQUENCE</scope>
    <source>
        <strain evidence="1">TRa018bII</strain>
    </source>
</reference>
<dbReference type="AlphaFoldDB" id="A0A9P8C6P3"/>
<comment type="caution">
    <text evidence="1">The sequence shown here is derived from an EMBL/GenBank/DDBJ whole genome shotgun (WGS) entry which is preliminary data.</text>
</comment>
<sequence>MALSSFFPVQDFSRRKETLSERSLHVFRPHPLLPPGGIRGLLSCIRPSSNIGPLSHTMDFLKSVYFPLFHRPSYRGISCIVSALLMLDDSMRAALQIFETGISLLYVPGSSQWKSTKASEWRCQVEVSMKSWWPGQVVLCHGIGHLDQLV</sequence>
<dbReference type="Proteomes" id="UP000824998">
    <property type="component" value="Unassembled WGS sequence"/>
</dbReference>
<dbReference type="EMBL" id="MU251430">
    <property type="protein sequence ID" value="KAG9235530.1"/>
    <property type="molecule type" value="Genomic_DNA"/>
</dbReference>
<gene>
    <name evidence="1" type="ORF">BJ875DRAFT_458954</name>
</gene>